<accession>A0A1L9NVM0</accession>
<dbReference type="STRING" id="696762.PFRI_25330"/>
<comment type="caution">
    <text evidence="1">The sequence shown here is derived from an EMBL/GenBank/DDBJ whole genome shotgun (WGS) entry which is preliminary data.</text>
</comment>
<dbReference type="EMBL" id="MLCB01000151">
    <property type="protein sequence ID" value="OJI93204.1"/>
    <property type="molecule type" value="Genomic_DNA"/>
</dbReference>
<dbReference type="InterPro" id="IPR021880">
    <property type="entry name" value="DUF3489"/>
</dbReference>
<dbReference type="Proteomes" id="UP000184514">
    <property type="component" value="Unassembled WGS sequence"/>
</dbReference>
<protein>
    <recommendedName>
        <fullName evidence="3">DUF3489 domain-containing protein</fullName>
    </recommendedName>
</protein>
<evidence type="ECO:0000313" key="2">
    <source>
        <dbReference type="Proteomes" id="UP000184514"/>
    </source>
</evidence>
<dbReference type="RefSeq" id="WP_072631073.1">
    <property type="nucleotide sequence ID" value="NZ_MLCB01000151.1"/>
</dbReference>
<name>A0A1L9NVM0_9RHOB</name>
<dbReference type="Pfam" id="PF11994">
    <property type="entry name" value="DUF3489"/>
    <property type="match status" value="1"/>
</dbReference>
<evidence type="ECO:0000313" key="1">
    <source>
        <dbReference type="EMBL" id="OJI93204.1"/>
    </source>
</evidence>
<gene>
    <name evidence="1" type="ORF">PFRI_25330</name>
</gene>
<proteinExistence type="predicted"/>
<keyword evidence="2" id="KW-1185">Reference proteome</keyword>
<dbReference type="OrthoDB" id="7206991at2"/>
<reference evidence="1 2" key="1">
    <citation type="submission" date="2016-10" db="EMBL/GenBank/DDBJ databases">
        <title>Genome sequence of Planktotalea frisia SH6-1.</title>
        <authorList>
            <person name="Poehlein A."/>
            <person name="Bakenhus I."/>
            <person name="Voget S."/>
            <person name="Brinkhoff T."/>
            <person name="Simon M."/>
        </authorList>
    </citation>
    <scope>NUCLEOTIDE SEQUENCE [LARGE SCALE GENOMIC DNA]</scope>
    <source>
        <strain evidence="1 2">SH6-1</strain>
    </source>
</reference>
<sequence length="85" mass="8779">MTLSTKPRATKKAQLTKLLGSKAGVDIATLSDKLGWQQHTTRAAMSGLRKAGFAIFGSKPSGGGLAKYRIHSEPAAAAPEISNGA</sequence>
<dbReference type="AlphaFoldDB" id="A0A1L9NVM0"/>
<evidence type="ECO:0008006" key="3">
    <source>
        <dbReference type="Google" id="ProtNLM"/>
    </source>
</evidence>
<organism evidence="1 2">
    <name type="scientific">Planktotalea frisia</name>
    <dbReference type="NCBI Taxonomy" id="696762"/>
    <lineage>
        <taxon>Bacteria</taxon>
        <taxon>Pseudomonadati</taxon>
        <taxon>Pseudomonadota</taxon>
        <taxon>Alphaproteobacteria</taxon>
        <taxon>Rhodobacterales</taxon>
        <taxon>Paracoccaceae</taxon>
        <taxon>Planktotalea</taxon>
    </lineage>
</organism>